<proteinExistence type="predicted"/>
<keyword evidence="3" id="KW-1185">Reference proteome</keyword>
<gene>
    <name evidence="2" type="ORF">PQU95_15705</name>
</gene>
<dbReference type="Proteomes" id="UP001219956">
    <property type="component" value="Unassembled WGS sequence"/>
</dbReference>
<dbReference type="InterPro" id="IPR024402">
    <property type="entry name" value="DUF2726"/>
</dbReference>
<reference evidence="2 3" key="1">
    <citation type="submission" date="2023-01" db="EMBL/GenBank/DDBJ databases">
        <title>Novel species of the genus Vogesella isolated from rivers.</title>
        <authorList>
            <person name="Lu H."/>
        </authorList>
    </citation>
    <scope>NUCLEOTIDE SEQUENCE [LARGE SCALE GENOMIC DNA]</scope>
    <source>
        <strain evidence="2 3">DC21W</strain>
    </source>
</reference>
<evidence type="ECO:0000313" key="2">
    <source>
        <dbReference type="EMBL" id="MDC7718648.1"/>
    </source>
</evidence>
<evidence type="ECO:0000259" key="1">
    <source>
        <dbReference type="Pfam" id="PF10881"/>
    </source>
</evidence>
<evidence type="ECO:0000313" key="3">
    <source>
        <dbReference type="Proteomes" id="UP001219956"/>
    </source>
</evidence>
<feature type="domain" description="DUF2726" evidence="1">
    <location>
        <begin position="78"/>
        <end position="187"/>
    </location>
</feature>
<protein>
    <submittedName>
        <fullName evidence="2">DUF2726 domain-containing protein</fullName>
    </submittedName>
</protein>
<dbReference type="EMBL" id="JAQQLF010000023">
    <property type="protein sequence ID" value="MDC7718648.1"/>
    <property type="molecule type" value="Genomic_DNA"/>
</dbReference>
<accession>A0ABT5J1D4</accession>
<dbReference type="RefSeq" id="WP_272752886.1">
    <property type="nucleotide sequence ID" value="NZ_JAQQLF010000023.1"/>
</dbReference>
<sequence length="202" mass="22374">MTLLTILFLAALVLVAVLVGAKSGRKKAKSPFGRAASMKLEPITRSAPNQAQHEHIPDVPAADDPISPLSVFQSKPPLTQREATCYWSLANHLNGHYIVLPQVAFSAFLRVEGGDSKSNYRRFATMRQKVADFLIVRPDFSIVALIELDDSTHANKKEADQQRDAAIKQAGIRVFRIPKVPHGDQVQRLCDVLLKLDQLKQS</sequence>
<organism evidence="2 3">
    <name type="scientific">Vogesella aquatica</name>
    <dbReference type="NCBI Taxonomy" id="2984206"/>
    <lineage>
        <taxon>Bacteria</taxon>
        <taxon>Pseudomonadati</taxon>
        <taxon>Pseudomonadota</taxon>
        <taxon>Betaproteobacteria</taxon>
        <taxon>Neisseriales</taxon>
        <taxon>Chromobacteriaceae</taxon>
        <taxon>Vogesella</taxon>
    </lineage>
</organism>
<comment type="caution">
    <text evidence="2">The sequence shown here is derived from an EMBL/GenBank/DDBJ whole genome shotgun (WGS) entry which is preliminary data.</text>
</comment>
<dbReference type="Pfam" id="PF10881">
    <property type="entry name" value="DUF2726"/>
    <property type="match status" value="1"/>
</dbReference>
<name>A0ABT5J1D4_9NEIS</name>